<evidence type="ECO:0000313" key="3">
    <source>
        <dbReference type="Proteomes" id="UP000003697"/>
    </source>
</evidence>
<comment type="caution">
    <text evidence="2">The sequence shown here is derived from an EMBL/GenBank/DDBJ whole genome shotgun (WGS) entry which is preliminary data.</text>
</comment>
<evidence type="ECO:0000313" key="2">
    <source>
        <dbReference type="EMBL" id="EFX95309.1"/>
    </source>
</evidence>
<proteinExistence type="predicted"/>
<accession>A0ABN0CET7</accession>
<dbReference type="EMBL" id="AEVI01000081">
    <property type="protein sequence ID" value="EFX95309.1"/>
    <property type="molecule type" value="Genomic_DNA"/>
</dbReference>
<keyword evidence="3" id="KW-1185">Reference proteome</keyword>
<protein>
    <submittedName>
        <fullName evidence="2">Uncharacterized protein</fullName>
    </submittedName>
</protein>
<name>A0ABN0CET7_STRVE</name>
<reference evidence="2 3" key="1">
    <citation type="submission" date="2011-01" db="EMBL/GenBank/DDBJ databases">
        <authorList>
            <person name="Muzny D."/>
            <person name="Qin X."/>
            <person name="Buhay C."/>
            <person name="Dugan-Rocha S."/>
            <person name="Ding Y."/>
            <person name="Chen G."/>
            <person name="Hawes A."/>
            <person name="Holder M."/>
            <person name="Jhangiani S."/>
            <person name="Johnson A."/>
            <person name="Khan Z."/>
            <person name="Li Z."/>
            <person name="Liu W."/>
            <person name="Liu X."/>
            <person name="Perez L."/>
            <person name="Shen H."/>
            <person name="Wang Q."/>
            <person name="Watt J."/>
            <person name="Xi L."/>
            <person name="Xin Y."/>
            <person name="Zhou J."/>
            <person name="Deng J."/>
            <person name="Jiang H."/>
            <person name="Liu Y."/>
            <person name="Qu J."/>
            <person name="Song X.-Z."/>
            <person name="Zhang L."/>
            <person name="Villasana D."/>
            <person name="Johnson A."/>
            <person name="Liu J."/>
            <person name="Liyanage D."/>
            <person name="Lorensuhewa L."/>
            <person name="Robinson T."/>
            <person name="Song A."/>
            <person name="Song B.-B."/>
            <person name="Dinh H."/>
            <person name="Thornton R."/>
            <person name="Coyle M."/>
            <person name="Francisco L."/>
            <person name="Jackson L."/>
            <person name="Javaid M."/>
            <person name="Korchina V."/>
            <person name="Kovar C."/>
            <person name="Mata R."/>
            <person name="Mathew T."/>
            <person name="Ngo R."/>
            <person name="Nguyen L."/>
            <person name="Nguyen N."/>
            <person name="Okwuonu G."/>
            <person name="Ongeri F."/>
            <person name="Pham C."/>
            <person name="Simmons D."/>
            <person name="Wilczek-Boney K."/>
            <person name="Hale W."/>
            <person name="Jakkamsetti A."/>
            <person name="Pham P."/>
            <person name="Ruth R."/>
            <person name="San Lucas F."/>
            <person name="Warren J."/>
            <person name="Zhang J."/>
            <person name="Zhao Z."/>
            <person name="Zhou C."/>
            <person name="Zhu D."/>
            <person name="Lee S."/>
            <person name="Bess C."/>
            <person name="Blankenburg K."/>
            <person name="Forbes L."/>
            <person name="Fu Q."/>
            <person name="Gubbala S."/>
            <person name="Hirani K."/>
            <person name="Jayaseelan J.C."/>
            <person name="Lara F."/>
            <person name="Munidasa M."/>
            <person name="Palculict T."/>
            <person name="Patil S."/>
            <person name="Pu L.-L."/>
            <person name="Saada N."/>
            <person name="Tang L."/>
            <person name="Weissenberger G."/>
            <person name="Zhu Y."/>
            <person name="Hemphill L."/>
            <person name="Shang Y."/>
            <person name="Youmans B."/>
            <person name="Ayvaz T."/>
            <person name="Ross M."/>
            <person name="Santibanez J."/>
            <person name="Aqrawi P."/>
            <person name="Gross S."/>
            <person name="Joshi V."/>
            <person name="Fowler G."/>
            <person name="Nazareth L."/>
            <person name="Reid J."/>
            <person name="Worley K."/>
            <person name="Petrosino J."/>
            <person name="Highlander S."/>
            <person name="Gibbs R."/>
        </authorList>
    </citation>
    <scope>NUCLEOTIDE SEQUENCE [LARGE SCALE GENOMIC DNA]</scope>
    <source>
        <strain evidence="2 3">ATCC 49124</strain>
    </source>
</reference>
<keyword evidence="1" id="KW-0812">Transmembrane</keyword>
<evidence type="ECO:0000256" key="1">
    <source>
        <dbReference type="SAM" id="Phobius"/>
    </source>
</evidence>
<dbReference type="Proteomes" id="UP000003697">
    <property type="component" value="Unassembled WGS sequence"/>
</dbReference>
<gene>
    <name evidence="2" type="ORF">HMPREF9425_1789</name>
</gene>
<keyword evidence="1" id="KW-0472">Membrane</keyword>
<feature type="transmembrane region" description="Helical" evidence="1">
    <location>
        <begin position="52"/>
        <end position="73"/>
    </location>
</feature>
<sequence length="98" mass="11169">MKLWLILSLIICFIGCVMGVLGMGEPSDWKSQTANNITTDREKNNYSLKQRIYFFIGAIVCVLLMMAILVISFKQNINKKKGTRVLVFTKTEYGLRTS</sequence>
<keyword evidence="1" id="KW-1133">Transmembrane helix</keyword>
<organism evidence="2 3">
    <name type="scientific">Streptococcus vestibularis ATCC 49124</name>
    <dbReference type="NCBI Taxonomy" id="889206"/>
    <lineage>
        <taxon>Bacteria</taxon>
        <taxon>Bacillati</taxon>
        <taxon>Bacillota</taxon>
        <taxon>Bacilli</taxon>
        <taxon>Lactobacillales</taxon>
        <taxon>Streptococcaceae</taxon>
        <taxon>Streptococcus</taxon>
    </lineage>
</organism>